<dbReference type="EMBL" id="VTZN01000184">
    <property type="protein sequence ID" value="KAA1248217.1"/>
    <property type="molecule type" value="Genomic_DNA"/>
</dbReference>
<keyword evidence="3" id="KW-1185">Reference proteome</keyword>
<proteinExistence type="predicted"/>
<dbReference type="AlphaFoldDB" id="A0A5B1BHU5"/>
<dbReference type="Proteomes" id="UP000324701">
    <property type="component" value="Unassembled WGS sequence"/>
</dbReference>
<feature type="transmembrane region" description="Helical" evidence="1">
    <location>
        <begin position="118"/>
        <end position="142"/>
    </location>
</feature>
<name>A0A5B1BHU5_MYCSI</name>
<reference evidence="2 3" key="1">
    <citation type="submission" date="2019-09" db="EMBL/GenBank/DDBJ databases">
        <title>Report of infection by Mycobacterium simiae a patient suffering from pulmonary tuberculosis.</title>
        <authorList>
            <person name="Mohanty P.S."/>
            <person name="Bansal A.K."/>
            <person name="Singh H."/>
            <person name="Sharma S."/>
            <person name="Patil S.A."/>
            <person name="Upadhaya P."/>
            <person name="Singh P.K."/>
            <person name="Kumar D."/>
            <person name="Kumar S."/>
            <person name="Singh R.K."/>
            <person name="Chaudhary B."/>
        </authorList>
    </citation>
    <scope>NUCLEOTIDE SEQUENCE [LARGE SCALE GENOMIC DNA]</scope>
    <source>
        <strain evidence="2 3">JAL-560-SIM</strain>
    </source>
</reference>
<feature type="transmembrane region" description="Helical" evidence="1">
    <location>
        <begin position="91"/>
        <end position="112"/>
    </location>
</feature>
<dbReference type="RefSeq" id="WP_149655913.1">
    <property type="nucleotide sequence ID" value="NZ_VTZN01000184.1"/>
</dbReference>
<protein>
    <submittedName>
        <fullName evidence="2">Uncharacterized protein</fullName>
    </submittedName>
</protein>
<keyword evidence="1" id="KW-0472">Membrane</keyword>
<evidence type="ECO:0000313" key="3">
    <source>
        <dbReference type="Proteomes" id="UP000324701"/>
    </source>
</evidence>
<keyword evidence="1" id="KW-1133">Transmembrane helix</keyword>
<evidence type="ECO:0000256" key="1">
    <source>
        <dbReference type="SAM" id="Phobius"/>
    </source>
</evidence>
<keyword evidence="1" id="KW-0812">Transmembrane</keyword>
<evidence type="ECO:0000313" key="2">
    <source>
        <dbReference type="EMBL" id="KAA1248217.1"/>
    </source>
</evidence>
<sequence>MDVDSGRDALRAHVRMRLAFWQAQDRRSITTGPGWLWRGQHVASLRQADLSAPTGELIARRRAAGMPTADLFGAAGPRERRLPRWASARSAAGWSGATVMLVLVALICARAGDDRAGIGVLAGWAAAASAAVTLAVTGLLVWARRDPLRLSAAQVGEVNTARRVLDWNPLAGAGPITSGGAYLLEGIAVVADLVGSPAWALPGVDVLRWRFDPDEEIFQIARAAYCLDVHETATATGDQLVAIEGFTGTMVRAERRYLTDALLNRLLVLHRCVATMNDLQQRARQAGAEGIEPASSALLGSAAENELAAAALGDLNTDLLTMAHVYANVGAPGGNLHTR</sequence>
<gene>
    <name evidence="2" type="ORF">F0Q45_21835</name>
</gene>
<comment type="caution">
    <text evidence="2">The sequence shown here is derived from an EMBL/GenBank/DDBJ whole genome shotgun (WGS) entry which is preliminary data.</text>
</comment>
<dbReference type="OrthoDB" id="4722531at2"/>
<accession>A0A5B1BHU5</accession>
<organism evidence="2 3">
    <name type="scientific">Mycobacterium simiae</name>
    <name type="common">Mycobacterium habana</name>
    <dbReference type="NCBI Taxonomy" id="1784"/>
    <lineage>
        <taxon>Bacteria</taxon>
        <taxon>Bacillati</taxon>
        <taxon>Actinomycetota</taxon>
        <taxon>Actinomycetes</taxon>
        <taxon>Mycobacteriales</taxon>
        <taxon>Mycobacteriaceae</taxon>
        <taxon>Mycobacterium</taxon>
        <taxon>Mycobacterium simiae complex</taxon>
    </lineage>
</organism>